<feature type="region of interest" description="Disordered" evidence="1">
    <location>
        <begin position="507"/>
        <end position="573"/>
    </location>
</feature>
<dbReference type="Proteomes" id="UP001152795">
    <property type="component" value="Unassembled WGS sequence"/>
</dbReference>
<dbReference type="PANTHER" id="PTHR19303:SF74">
    <property type="entry name" value="POGO TRANSPOSABLE ELEMENT WITH KRAB DOMAIN"/>
    <property type="match status" value="1"/>
</dbReference>
<feature type="compositionally biased region" description="Basic residues" evidence="1">
    <location>
        <begin position="539"/>
        <end position="568"/>
    </location>
</feature>
<feature type="domain" description="HTH psq-type" evidence="3">
    <location>
        <begin position="15"/>
        <end position="54"/>
    </location>
</feature>
<dbReference type="InterPro" id="IPR007889">
    <property type="entry name" value="HTH_Psq"/>
</dbReference>
<dbReference type="InterPro" id="IPR009057">
    <property type="entry name" value="Homeodomain-like_sf"/>
</dbReference>
<reference evidence="4" key="1">
    <citation type="submission" date="2020-04" db="EMBL/GenBank/DDBJ databases">
        <authorList>
            <person name="Alioto T."/>
            <person name="Alioto T."/>
            <person name="Gomez Garrido J."/>
        </authorList>
    </citation>
    <scope>NUCLEOTIDE SEQUENCE</scope>
    <source>
        <strain evidence="4">A484AB</strain>
    </source>
</reference>
<dbReference type="InterPro" id="IPR050863">
    <property type="entry name" value="CenT-Element_Derived"/>
</dbReference>
<protein>
    <submittedName>
        <fullName evidence="4">Tigger transposable element-derived 6-like</fullName>
    </submittedName>
</protein>
<comment type="caution">
    <text evidence="4">The sequence shown here is derived from an EMBL/GenBank/DDBJ whole genome shotgun (WGS) entry which is preliminary data.</text>
</comment>
<dbReference type="AlphaFoldDB" id="A0A7D9J4U1"/>
<evidence type="ECO:0000256" key="1">
    <source>
        <dbReference type="SAM" id="MobiDB-lite"/>
    </source>
</evidence>
<dbReference type="InterPro" id="IPR036397">
    <property type="entry name" value="RNaseH_sf"/>
</dbReference>
<feature type="compositionally biased region" description="Basic and acidic residues" evidence="1">
    <location>
        <begin position="529"/>
        <end position="538"/>
    </location>
</feature>
<dbReference type="OrthoDB" id="6115549at2759"/>
<proteinExistence type="predicted"/>
<dbReference type="Pfam" id="PF03184">
    <property type="entry name" value="DDE_1"/>
    <property type="match status" value="1"/>
</dbReference>
<dbReference type="EMBL" id="CACRXK020011711">
    <property type="protein sequence ID" value="CAB4021925.1"/>
    <property type="molecule type" value="Genomic_DNA"/>
</dbReference>
<dbReference type="Gene3D" id="3.30.420.10">
    <property type="entry name" value="Ribonuclease H-like superfamily/Ribonuclease H"/>
    <property type="match status" value="1"/>
</dbReference>
<evidence type="ECO:0000259" key="3">
    <source>
        <dbReference type="Pfam" id="PF05225"/>
    </source>
</evidence>
<dbReference type="GO" id="GO:0005634">
    <property type="term" value="C:nucleus"/>
    <property type="evidence" value="ECO:0007669"/>
    <property type="project" value="TreeGrafter"/>
</dbReference>
<feature type="domain" description="DDE-1" evidence="2">
    <location>
        <begin position="221"/>
        <end position="356"/>
    </location>
</feature>
<evidence type="ECO:0000259" key="2">
    <source>
        <dbReference type="Pfam" id="PF03184"/>
    </source>
</evidence>
<dbReference type="InterPro" id="IPR004875">
    <property type="entry name" value="DDE_SF_endonuclease_dom"/>
</dbReference>
<feature type="compositionally biased region" description="Basic and acidic residues" evidence="1">
    <location>
        <begin position="507"/>
        <end position="516"/>
    </location>
</feature>
<dbReference type="Gene3D" id="1.10.10.60">
    <property type="entry name" value="Homeodomain-like"/>
    <property type="match status" value="1"/>
</dbReference>
<gene>
    <name evidence="4" type="ORF">PACLA_8A018982</name>
</gene>
<dbReference type="SUPFAM" id="SSF46689">
    <property type="entry name" value="Homeodomain-like"/>
    <property type="match status" value="1"/>
</dbReference>
<accession>A0A7D9J4U1</accession>
<dbReference type="GO" id="GO:0003677">
    <property type="term" value="F:DNA binding"/>
    <property type="evidence" value="ECO:0007669"/>
    <property type="project" value="InterPro"/>
</dbReference>
<keyword evidence="5" id="KW-1185">Reference proteome</keyword>
<evidence type="ECO:0000313" key="5">
    <source>
        <dbReference type="Proteomes" id="UP001152795"/>
    </source>
</evidence>
<name>A0A7D9J4U1_PARCT</name>
<dbReference type="PANTHER" id="PTHR19303">
    <property type="entry name" value="TRANSPOSON"/>
    <property type="match status" value="1"/>
</dbReference>
<sequence>MVRHYVRKTQRANWSEEQMKLAISEVEKKELSIRKAATAHGVPKDALNRRVNGRLKNLLVNERHKNVLGRYRTVLTPEQEKEFEEHIIKMDQVFYGLSINDIRALVYEYCEKNNISNNFNSDKKMAGRDFVKGFLKRHPKLSLRKPESISLNRVFGLNRTSVNRYFGNLKTVVDKHNFKAHEIFNCDESGLTCVHKPNKVLAPKGKRTVSSTTSGERGQTTTIVVACSASGVYVPPMMIFKRKRNKPELVDHAPAGTIAGCSDSGWIEANLFLDYIKHFAAHVKCSKGSPVLLILDGHKSHTKCLSTIEFARENGIEMVSLPPHTSHKLQPLDRSFFKPLKSAFNTACSSWLRSHSGRRITVDKLGELFNTAYLKAATMENAISGFRCSGIVPFNSDILPSSDFLEHPHTAASASEVELVHSTPGESVPSIPGESLPSATVLVCSTPAQPLITSTPVKSFPLGVSVSVGVSVTAGELSPSTSGSQDPEKSVTLMDILKVPLLVEKQKSKRSEESEHLTGSPYKQALQRENVEKEVKLAEKKRRSQGHSAGKKPKKAKTAATKPKKKVKASTEDAECPICGELWSVSKPGEDW</sequence>
<dbReference type="Pfam" id="PF05225">
    <property type="entry name" value="HTH_psq"/>
    <property type="match status" value="1"/>
</dbReference>
<feature type="non-terminal residue" evidence="4">
    <location>
        <position position="592"/>
    </location>
</feature>
<organism evidence="4 5">
    <name type="scientific">Paramuricea clavata</name>
    <name type="common">Red gorgonian</name>
    <name type="synonym">Violescent sea-whip</name>
    <dbReference type="NCBI Taxonomy" id="317549"/>
    <lineage>
        <taxon>Eukaryota</taxon>
        <taxon>Metazoa</taxon>
        <taxon>Cnidaria</taxon>
        <taxon>Anthozoa</taxon>
        <taxon>Octocorallia</taxon>
        <taxon>Malacalcyonacea</taxon>
        <taxon>Plexauridae</taxon>
        <taxon>Paramuricea</taxon>
    </lineage>
</organism>
<evidence type="ECO:0000313" key="4">
    <source>
        <dbReference type="EMBL" id="CAB4021925.1"/>
    </source>
</evidence>